<gene>
    <name evidence="2" type="ORF">ILUMI_14598</name>
</gene>
<protein>
    <submittedName>
        <fullName evidence="2">Uncharacterized protein</fullName>
    </submittedName>
</protein>
<feature type="non-terminal residue" evidence="2">
    <location>
        <position position="1"/>
    </location>
</feature>
<dbReference type="AlphaFoldDB" id="A0A8K0CQ79"/>
<organism evidence="2 3">
    <name type="scientific">Ignelater luminosus</name>
    <name type="common">Cucubano</name>
    <name type="synonym">Pyrophorus luminosus</name>
    <dbReference type="NCBI Taxonomy" id="2038154"/>
    <lineage>
        <taxon>Eukaryota</taxon>
        <taxon>Metazoa</taxon>
        <taxon>Ecdysozoa</taxon>
        <taxon>Arthropoda</taxon>
        <taxon>Hexapoda</taxon>
        <taxon>Insecta</taxon>
        <taxon>Pterygota</taxon>
        <taxon>Neoptera</taxon>
        <taxon>Endopterygota</taxon>
        <taxon>Coleoptera</taxon>
        <taxon>Polyphaga</taxon>
        <taxon>Elateriformia</taxon>
        <taxon>Elateroidea</taxon>
        <taxon>Elateridae</taxon>
        <taxon>Agrypninae</taxon>
        <taxon>Pyrophorini</taxon>
        <taxon>Ignelater</taxon>
    </lineage>
</organism>
<dbReference type="EMBL" id="VTPC01027903">
    <property type="protein sequence ID" value="KAF2891575.1"/>
    <property type="molecule type" value="Genomic_DNA"/>
</dbReference>
<evidence type="ECO:0000313" key="2">
    <source>
        <dbReference type="EMBL" id="KAF2891575.1"/>
    </source>
</evidence>
<comment type="caution">
    <text evidence="2">The sequence shown here is derived from an EMBL/GenBank/DDBJ whole genome shotgun (WGS) entry which is preliminary data.</text>
</comment>
<proteinExistence type="predicted"/>
<dbReference type="OrthoDB" id="6767476at2759"/>
<evidence type="ECO:0000256" key="1">
    <source>
        <dbReference type="SAM" id="MobiDB-lite"/>
    </source>
</evidence>
<accession>A0A8K0CQ79</accession>
<dbReference type="Proteomes" id="UP000801492">
    <property type="component" value="Unassembled WGS sequence"/>
</dbReference>
<sequence length="150" mass="17218">TMDAVAPKTLNKEVSGVQRNLLSGLETCDIVPLNPHCLLDKLPKENSEDIDPKIACTLTEFLRNERYNEASDEEEEINMQIENDSDNANKETHDDEIVNEYYEPTKENVIQGKFVLIRFLSGSRKKNEFRYVCIVQSILEEQEVEVLGLK</sequence>
<name>A0A8K0CQ79_IGNLU</name>
<keyword evidence="3" id="KW-1185">Reference proteome</keyword>
<feature type="region of interest" description="Disordered" evidence="1">
    <location>
        <begin position="69"/>
        <end position="90"/>
    </location>
</feature>
<evidence type="ECO:0000313" key="3">
    <source>
        <dbReference type="Proteomes" id="UP000801492"/>
    </source>
</evidence>
<reference evidence="2" key="1">
    <citation type="submission" date="2019-08" db="EMBL/GenBank/DDBJ databases">
        <title>The genome of the North American firefly Photinus pyralis.</title>
        <authorList>
            <consortium name="Photinus pyralis genome working group"/>
            <person name="Fallon T.R."/>
            <person name="Sander Lower S.E."/>
            <person name="Weng J.-K."/>
        </authorList>
    </citation>
    <scope>NUCLEOTIDE SEQUENCE</scope>
    <source>
        <strain evidence="2">TRF0915ILg1</strain>
        <tissue evidence="2">Whole body</tissue>
    </source>
</reference>